<organism evidence="5 6">
    <name type="scientific">Habropoda laboriosa</name>
    <dbReference type="NCBI Taxonomy" id="597456"/>
    <lineage>
        <taxon>Eukaryota</taxon>
        <taxon>Metazoa</taxon>
        <taxon>Ecdysozoa</taxon>
        <taxon>Arthropoda</taxon>
        <taxon>Hexapoda</taxon>
        <taxon>Insecta</taxon>
        <taxon>Pterygota</taxon>
        <taxon>Neoptera</taxon>
        <taxon>Endopterygota</taxon>
        <taxon>Hymenoptera</taxon>
        <taxon>Apocrita</taxon>
        <taxon>Aculeata</taxon>
        <taxon>Apoidea</taxon>
        <taxon>Anthophila</taxon>
        <taxon>Apidae</taxon>
        <taxon>Habropoda</taxon>
    </lineage>
</organism>
<evidence type="ECO:0000313" key="6">
    <source>
        <dbReference type="Proteomes" id="UP000053825"/>
    </source>
</evidence>
<dbReference type="GO" id="GO:0009982">
    <property type="term" value="F:pseudouridine synthase activity"/>
    <property type="evidence" value="ECO:0007669"/>
    <property type="project" value="InterPro"/>
</dbReference>
<dbReference type="GO" id="GO:0031119">
    <property type="term" value="P:tRNA pseudouridine synthesis"/>
    <property type="evidence" value="ECO:0007669"/>
    <property type="project" value="TreeGrafter"/>
</dbReference>
<evidence type="ECO:0000256" key="3">
    <source>
        <dbReference type="ARBA" id="ARBA00023235"/>
    </source>
</evidence>
<dbReference type="HAMAP" id="MF_00171">
    <property type="entry name" value="TruA"/>
    <property type="match status" value="1"/>
</dbReference>
<dbReference type="Gene3D" id="3.30.70.660">
    <property type="entry name" value="Pseudouridine synthase I, catalytic domain, C-terminal subdomain"/>
    <property type="match status" value="1"/>
</dbReference>
<feature type="non-terminal residue" evidence="5">
    <location>
        <position position="1"/>
    </location>
</feature>
<dbReference type="InterPro" id="IPR020103">
    <property type="entry name" value="PsdUridine_synth_cat_dom_sf"/>
</dbReference>
<gene>
    <name evidence="5" type="ORF">WH47_03171</name>
</gene>
<comment type="similarity">
    <text evidence="1">Belongs to the tRNA pseudouridine synthase TruA family.</text>
</comment>
<dbReference type="GO" id="GO:1990481">
    <property type="term" value="P:mRNA pseudouridine synthesis"/>
    <property type="evidence" value="ECO:0007669"/>
    <property type="project" value="TreeGrafter"/>
</dbReference>
<dbReference type="FunFam" id="3.30.70.580:FF:000007">
    <property type="entry name" value="tRNA pseudouridine synthase"/>
    <property type="match status" value="1"/>
</dbReference>
<dbReference type="SUPFAM" id="SSF55120">
    <property type="entry name" value="Pseudouridine synthase"/>
    <property type="match status" value="1"/>
</dbReference>
<dbReference type="Proteomes" id="UP000053825">
    <property type="component" value="Unassembled WGS sequence"/>
</dbReference>
<dbReference type="CDD" id="cd02569">
    <property type="entry name" value="PseudoU_synth_ScPus3"/>
    <property type="match status" value="1"/>
</dbReference>
<dbReference type="InterPro" id="IPR020097">
    <property type="entry name" value="PsdUridine_synth_TruA_a/b_dom"/>
</dbReference>
<dbReference type="PANTHER" id="PTHR11142">
    <property type="entry name" value="PSEUDOURIDYLATE SYNTHASE"/>
    <property type="match status" value="1"/>
</dbReference>
<keyword evidence="2" id="KW-0819">tRNA processing</keyword>
<feature type="domain" description="Pseudouridine synthase I TruA alpha/beta" evidence="4">
    <location>
        <begin position="187"/>
        <end position="302"/>
    </location>
</feature>
<evidence type="ECO:0000256" key="1">
    <source>
        <dbReference type="ARBA" id="ARBA00009375"/>
    </source>
</evidence>
<dbReference type="AlphaFoldDB" id="A0A0L7QYD6"/>
<dbReference type="GO" id="GO:0005737">
    <property type="term" value="C:cytoplasm"/>
    <property type="evidence" value="ECO:0007669"/>
    <property type="project" value="TreeGrafter"/>
</dbReference>
<evidence type="ECO:0000256" key="2">
    <source>
        <dbReference type="ARBA" id="ARBA00022694"/>
    </source>
</evidence>
<evidence type="ECO:0000313" key="5">
    <source>
        <dbReference type="EMBL" id="KOC63618.1"/>
    </source>
</evidence>
<sequence length="393" mass="45980">ELINKIIQLEEKNEQLEAIVNEGNVKLKDRNTVRKSKKPFNFSKCFKRHILLKFYYLGWDYNGFVVQESIDNTIEQHLFAALMKSCCIESRETSNYHKCGRTDKGVSSFSQVISLDVRSVLSAENQYKLEDELPYCKILNRLLPSNIRCIAWCPVPSDFSARFNCKFRMYKYFFPRGNLNIDAMDKAVKYTIGEHDFRNICKMDVGNGVTNYMRTIIDAKVSTYCQNFRNVPGCDMCQLIITSQAFLWHQIRCLMGILLLVGQGKEKPEIILELLDIVNCPRKPQYNLAHELPLNLWYCEYDNKEWYIDKDELLTTMKILQRDWSLNTIKSVMIENMLSDLEDLTNCKDLNFQSDCLLLGAQSKVYQSLMKRVTCESLEKKIKHYESKRKKIG</sequence>
<dbReference type="GO" id="GO:0003723">
    <property type="term" value="F:RNA binding"/>
    <property type="evidence" value="ECO:0007669"/>
    <property type="project" value="InterPro"/>
</dbReference>
<accession>A0A0L7QYD6</accession>
<dbReference type="EMBL" id="KQ414691">
    <property type="protein sequence ID" value="KOC63618.1"/>
    <property type="molecule type" value="Genomic_DNA"/>
</dbReference>
<dbReference type="Pfam" id="PF01416">
    <property type="entry name" value="PseudoU_synth_1"/>
    <property type="match status" value="1"/>
</dbReference>
<dbReference type="InterPro" id="IPR020094">
    <property type="entry name" value="TruA/RsuA/RluB/E/F_N"/>
</dbReference>
<dbReference type="PANTHER" id="PTHR11142:SF5">
    <property type="entry name" value="TRNA PSEUDOURIDINE(38_39) SYNTHASE"/>
    <property type="match status" value="1"/>
</dbReference>
<evidence type="ECO:0000259" key="4">
    <source>
        <dbReference type="Pfam" id="PF01416"/>
    </source>
</evidence>
<reference evidence="5 6" key="1">
    <citation type="submission" date="2015-07" db="EMBL/GenBank/DDBJ databases">
        <title>The genome of Habropoda laboriosa.</title>
        <authorList>
            <person name="Pan H."/>
            <person name="Kapheim K."/>
        </authorList>
    </citation>
    <scope>NUCLEOTIDE SEQUENCE [LARGE SCALE GENOMIC DNA]</scope>
    <source>
        <strain evidence="5">0110345459</strain>
    </source>
</reference>
<dbReference type="Gene3D" id="3.30.70.580">
    <property type="entry name" value="Pseudouridine synthase I, catalytic domain, N-terminal subdomain"/>
    <property type="match status" value="1"/>
</dbReference>
<dbReference type="InterPro" id="IPR041707">
    <property type="entry name" value="Pus3-like"/>
</dbReference>
<dbReference type="NCBIfam" id="TIGR00071">
    <property type="entry name" value="hisT_truA"/>
    <property type="match status" value="1"/>
</dbReference>
<name>A0A0L7QYD6_9HYME</name>
<proteinExistence type="inferred from homology"/>
<keyword evidence="3" id="KW-0413">Isomerase</keyword>
<dbReference type="STRING" id="597456.A0A0L7QYD6"/>
<dbReference type="InterPro" id="IPR020095">
    <property type="entry name" value="PsdUridine_synth_TruA_C"/>
</dbReference>
<dbReference type="GO" id="GO:0005634">
    <property type="term" value="C:nucleus"/>
    <property type="evidence" value="ECO:0007669"/>
    <property type="project" value="TreeGrafter"/>
</dbReference>
<protein>
    <submittedName>
        <fullName evidence="5">tRNA pseudouridine(38/39) synthase</fullName>
    </submittedName>
</protein>
<dbReference type="OrthoDB" id="25767at2759"/>
<keyword evidence="6" id="KW-1185">Reference proteome</keyword>
<dbReference type="InterPro" id="IPR001406">
    <property type="entry name" value="PsdUridine_synth_TruA"/>
</dbReference>